<evidence type="ECO:0000313" key="1">
    <source>
        <dbReference type="EMBL" id="GIF89484.1"/>
    </source>
</evidence>
<name>A0A8J3K6M0_9ACTN</name>
<dbReference type="Proteomes" id="UP000619293">
    <property type="component" value="Unassembled WGS sequence"/>
</dbReference>
<reference evidence="1 2" key="1">
    <citation type="submission" date="2021-01" db="EMBL/GenBank/DDBJ databases">
        <title>Whole genome shotgun sequence of Catellatospora chokoriensis NBRC 107358.</title>
        <authorList>
            <person name="Komaki H."/>
            <person name="Tamura T."/>
        </authorList>
    </citation>
    <scope>NUCLEOTIDE SEQUENCE [LARGE SCALE GENOMIC DNA]</scope>
    <source>
        <strain evidence="1 2">NBRC 107358</strain>
    </source>
</reference>
<dbReference type="EMBL" id="BONG01000016">
    <property type="protein sequence ID" value="GIF89484.1"/>
    <property type="molecule type" value="Genomic_DNA"/>
</dbReference>
<accession>A0A8J3K6M0</accession>
<dbReference type="AlphaFoldDB" id="A0A8J3K6M0"/>
<evidence type="ECO:0000313" key="2">
    <source>
        <dbReference type="Proteomes" id="UP000619293"/>
    </source>
</evidence>
<sequence>MTEFTFQVVTRIRPTIYGARLRCARWRRRTESAAGTSPRRASVEVLQQALVRKSETAVPL</sequence>
<protein>
    <submittedName>
        <fullName evidence="1">Uncharacterized protein</fullName>
    </submittedName>
</protein>
<organism evidence="1 2">
    <name type="scientific">Catellatospora chokoriensis</name>
    <dbReference type="NCBI Taxonomy" id="310353"/>
    <lineage>
        <taxon>Bacteria</taxon>
        <taxon>Bacillati</taxon>
        <taxon>Actinomycetota</taxon>
        <taxon>Actinomycetes</taxon>
        <taxon>Micromonosporales</taxon>
        <taxon>Micromonosporaceae</taxon>
        <taxon>Catellatospora</taxon>
    </lineage>
</organism>
<keyword evidence="2" id="KW-1185">Reference proteome</keyword>
<comment type="caution">
    <text evidence="1">The sequence shown here is derived from an EMBL/GenBank/DDBJ whole genome shotgun (WGS) entry which is preliminary data.</text>
</comment>
<gene>
    <name evidence="1" type="ORF">Cch02nite_29280</name>
</gene>
<proteinExistence type="predicted"/>